<evidence type="ECO:0000313" key="2">
    <source>
        <dbReference type="EMBL" id="GAM74360.1"/>
    </source>
</evidence>
<dbReference type="InterPro" id="IPR036249">
    <property type="entry name" value="Thioredoxin-like_sf"/>
</dbReference>
<reference evidence="2 3" key="2">
    <citation type="submission" date="2015-01" db="EMBL/GenBank/DDBJ databases">
        <authorList>
            <consortium name="NBRP consortium"/>
            <person name="Sawabe T."/>
            <person name="Meirelles P."/>
            <person name="Feng G."/>
            <person name="Sayaka M."/>
            <person name="Hattori M."/>
            <person name="Ohkuma M."/>
        </authorList>
    </citation>
    <scope>NUCLEOTIDE SEQUENCE [LARGE SCALE GENOMIC DNA]</scope>
    <source>
        <strain evidence="3">JCM 19241</strain>
    </source>
</reference>
<dbReference type="PANTHER" id="PTHR36057:SF1">
    <property type="entry name" value="LIPOPROTEIN LIPID ATTACHMENT SITE-LIKE PROTEIN, PUTATIVE (DUF1223)-RELATED"/>
    <property type="match status" value="1"/>
</dbReference>
<dbReference type="InterPro" id="IPR010634">
    <property type="entry name" value="DUF1223"/>
</dbReference>
<protein>
    <recommendedName>
        <fullName evidence="4">Secreted protein</fullName>
    </recommendedName>
</protein>
<dbReference type="AlphaFoldDB" id="A0A0B8Q430"/>
<evidence type="ECO:0000256" key="1">
    <source>
        <dbReference type="SAM" id="SignalP"/>
    </source>
</evidence>
<dbReference type="STRING" id="1481914.JCM19241_5556"/>
<keyword evidence="1" id="KW-0732">Signal</keyword>
<reference evidence="2 3" key="1">
    <citation type="submission" date="2015-01" db="EMBL/GenBank/DDBJ databases">
        <title>Vibrio sp. C94 JCM 19241 whole genome shotgun sequence.</title>
        <authorList>
            <person name="Sawabe T."/>
            <person name="Meirelles P."/>
            <person name="Feng G."/>
            <person name="Sayaka M."/>
            <person name="Hattori M."/>
            <person name="Ohkuma M."/>
        </authorList>
    </citation>
    <scope>NUCLEOTIDE SEQUENCE [LARGE SCALE GENOMIC DNA]</scope>
    <source>
        <strain evidence="3">JCM 19241</strain>
    </source>
</reference>
<feature type="chain" id="PRO_5002122913" description="Secreted protein" evidence="1">
    <location>
        <begin position="18"/>
        <end position="233"/>
    </location>
</feature>
<name>A0A0B8Q430_9VIBR</name>
<dbReference type="PANTHER" id="PTHR36057">
    <property type="match status" value="1"/>
</dbReference>
<comment type="caution">
    <text evidence="2">The sequence shown here is derived from an EMBL/GenBank/DDBJ whole genome shotgun (WGS) entry which is preliminary data.</text>
</comment>
<organism evidence="2 3">
    <name type="scientific">Vibrio ishigakensis</name>
    <dbReference type="NCBI Taxonomy" id="1481914"/>
    <lineage>
        <taxon>Bacteria</taxon>
        <taxon>Pseudomonadati</taxon>
        <taxon>Pseudomonadota</taxon>
        <taxon>Gammaproteobacteria</taxon>
        <taxon>Vibrionales</taxon>
        <taxon>Vibrionaceae</taxon>
        <taxon>Vibrio</taxon>
    </lineage>
</organism>
<dbReference type="Pfam" id="PF06764">
    <property type="entry name" value="DUF1223"/>
    <property type="match status" value="1"/>
</dbReference>
<sequence>MRTLTLLLALAPLSLLAQTWSHSGQPAQLVQLFTSEGCSSCPPADRYLSKFKGDSGLWEEVIPTAYHVDYWDYIGWKDRFANPAFSQKQRLYRSYGVLSSVYTPGFVVDGREWKGFFYRSQRKLPLSSAPDAKTLKLVNQDMNYSLSFSDRSEYVATIVWLALDETTEVKRGENRGRTLSHDFVVLEEQQKLGKGEWTFMPNDIQGADAVAVWLTKRGEFQPVQTVAGYLDRN</sequence>
<accession>A0A0B8Q430</accession>
<evidence type="ECO:0008006" key="4">
    <source>
        <dbReference type="Google" id="ProtNLM"/>
    </source>
</evidence>
<gene>
    <name evidence="2" type="ORF">JCM19241_5556</name>
</gene>
<evidence type="ECO:0000313" key="3">
    <source>
        <dbReference type="Proteomes" id="UP000031666"/>
    </source>
</evidence>
<dbReference type="EMBL" id="BBSC01000002">
    <property type="protein sequence ID" value="GAM74360.1"/>
    <property type="molecule type" value="Genomic_DNA"/>
</dbReference>
<dbReference type="Proteomes" id="UP000031666">
    <property type="component" value="Unassembled WGS sequence"/>
</dbReference>
<feature type="signal peptide" evidence="1">
    <location>
        <begin position="1"/>
        <end position="17"/>
    </location>
</feature>
<dbReference type="SUPFAM" id="SSF52833">
    <property type="entry name" value="Thioredoxin-like"/>
    <property type="match status" value="1"/>
</dbReference>
<proteinExistence type="predicted"/>